<feature type="compositionally biased region" description="Basic and acidic residues" evidence="1">
    <location>
        <begin position="1"/>
        <end position="24"/>
    </location>
</feature>
<comment type="caution">
    <text evidence="2">The sequence shown here is derived from an EMBL/GenBank/DDBJ whole genome shotgun (WGS) entry which is preliminary data.</text>
</comment>
<reference evidence="2" key="1">
    <citation type="submission" date="2022-03" db="EMBL/GenBank/DDBJ databases">
        <authorList>
            <person name="Lindestad O."/>
        </authorList>
    </citation>
    <scope>NUCLEOTIDE SEQUENCE</scope>
</reference>
<evidence type="ECO:0000256" key="1">
    <source>
        <dbReference type="SAM" id="MobiDB-lite"/>
    </source>
</evidence>
<proteinExistence type="predicted"/>
<keyword evidence="3" id="KW-1185">Reference proteome</keyword>
<sequence length="73" mass="8445">MLVAEKKEMEEKEINKRTDSENNGHPDPQNNYQAGLQPYSFKNESERPRFIIIIITITGGKKRRRKRCGAVAL</sequence>
<organism evidence="2 3">
    <name type="scientific">Pararge aegeria aegeria</name>
    <dbReference type="NCBI Taxonomy" id="348720"/>
    <lineage>
        <taxon>Eukaryota</taxon>
        <taxon>Metazoa</taxon>
        <taxon>Ecdysozoa</taxon>
        <taxon>Arthropoda</taxon>
        <taxon>Hexapoda</taxon>
        <taxon>Insecta</taxon>
        <taxon>Pterygota</taxon>
        <taxon>Neoptera</taxon>
        <taxon>Endopterygota</taxon>
        <taxon>Lepidoptera</taxon>
        <taxon>Glossata</taxon>
        <taxon>Ditrysia</taxon>
        <taxon>Papilionoidea</taxon>
        <taxon>Nymphalidae</taxon>
        <taxon>Satyrinae</taxon>
        <taxon>Satyrini</taxon>
        <taxon>Parargina</taxon>
        <taxon>Pararge</taxon>
    </lineage>
</organism>
<dbReference type="Proteomes" id="UP000838756">
    <property type="component" value="Unassembled WGS sequence"/>
</dbReference>
<name>A0A8S4QFP7_9NEOP</name>
<feature type="region of interest" description="Disordered" evidence="1">
    <location>
        <begin position="1"/>
        <end position="40"/>
    </location>
</feature>
<gene>
    <name evidence="2" type="primary">jg7575</name>
    <name evidence="2" type="ORF">PAEG_LOCUS30</name>
</gene>
<evidence type="ECO:0000313" key="3">
    <source>
        <dbReference type="Proteomes" id="UP000838756"/>
    </source>
</evidence>
<dbReference type="AlphaFoldDB" id="A0A8S4QFP7"/>
<evidence type="ECO:0000313" key="2">
    <source>
        <dbReference type="EMBL" id="CAH2207408.1"/>
    </source>
</evidence>
<dbReference type="EMBL" id="CAKXAJ010000106">
    <property type="protein sequence ID" value="CAH2207408.1"/>
    <property type="molecule type" value="Genomic_DNA"/>
</dbReference>
<protein>
    <submittedName>
        <fullName evidence="2">Jg7575 protein</fullName>
    </submittedName>
</protein>
<accession>A0A8S4QFP7</accession>